<organism evidence="3 4">
    <name type="scientific">Moritella viscosa</name>
    <dbReference type="NCBI Taxonomy" id="80854"/>
    <lineage>
        <taxon>Bacteria</taxon>
        <taxon>Pseudomonadati</taxon>
        <taxon>Pseudomonadota</taxon>
        <taxon>Gammaproteobacteria</taxon>
        <taxon>Alteromonadales</taxon>
        <taxon>Moritellaceae</taxon>
        <taxon>Moritella</taxon>
    </lineage>
</organism>
<dbReference type="PROSITE" id="PS00923">
    <property type="entry name" value="ASP_GLU_RACEMASE_1"/>
    <property type="match status" value="1"/>
</dbReference>
<name>A0A1L0BW64_9GAMM</name>
<dbReference type="Proteomes" id="UP000183794">
    <property type="component" value="Unassembled WGS sequence"/>
</dbReference>
<dbReference type="RefSeq" id="WP_075497825.1">
    <property type="nucleotide sequence ID" value="NZ_CAWRBC010000118.1"/>
</dbReference>
<comment type="similarity">
    <text evidence="1">Belongs to the aspartate/glutamate racemases family.</text>
</comment>
<gene>
    <name evidence="3" type="ORF">NVI5450_3631</name>
</gene>
<dbReference type="InterPro" id="IPR015942">
    <property type="entry name" value="Asp/Glu/hydantoin_racemase"/>
</dbReference>
<reference evidence="3 4" key="1">
    <citation type="submission" date="2016-11" db="EMBL/GenBank/DDBJ databases">
        <authorList>
            <person name="Jaros S."/>
            <person name="Januszkiewicz K."/>
            <person name="Wedrychowicz H."/>
        </authorList>
    </citation>
    <scope>NUCLEOTIDE SEQUENCE [LARGE SCALE GENOMIC DNA]</scope>
    <source>
        <strain evidence="3">NVI 5450</strain>
    </source>
</reference>
<dbReference type="PANTHER" id="PTHR21198">
    <property type="entry name" value="GLUTAMATE RACEMASE"/>
    <property type="match status" value="1"/>
</dbReference>
<dbReference type="GO" id="GO:0047661">
    <property type="term" value="F:amino-acid racemase activity"/>
    <property type="evidence" value="ECO:0007669"/>
    <property type="project" value="InterPro"/>
</dbReference>
<evidence type="ECO:0000313" key="3">
    <source>
        <dbReference type="EMBL" id="SGZ10997.1"/>
    </source>
</evidence>
<dbReference type="OrthoDB" id="9803739at2"/>
<dbReference type="Pfam" id="PF01177">
    <property type="entry name" value="Asp_Glu_race"/>
    <property type="match status" value="1"/>
</dbReference>
<protein>
    <recommendedName>
        <fullName evidence="5">Aspartate racemase</fullName>
    </recommendedName>
</protein>
<dbReference type="InterPro" id="IPR018187">
    <property type="entry name" value="Asp/Glu_racemase_AS_1"/>
</dbReference>
<evidence type="ECO:0000313" key="4">
    <source>
        <dbReference type="Proteomes" id="UP000183794"/>
    </source>
</evidence>
<dbReference type="Gene3D" id="3.40.50.1860">
    <property type="match status" value="2"/>
</dbReference>
<accession>A0A1L0BW64</accession>
<sequence length="235" mass="25840">MKTIGMLGGMSWESTASYYKAINEGVKSELGGLNSAKICLYSVNFDEIEKLQHQGDWDKTAQILMQAAKSVEAGGADFIIICTNTMHKVVPDIEREIAIPILHIADATASKLVADGITKVGLLGTRFTMEQDFYKSRLVDNFGIDVVVPNTGEQTIIHDVIYDELCRGIIRQESKVHYINIINSLYEQGAEAVILGCTEIALLVQQVDTHVPLYDTTEIHAAQAVQLALSDHICD</sequence>
<proteinExistence type="inferred from homology"/>
<evidence type="ECO:0000256" key="2">
    <source>
        <dbReference type="ARBA" id="ARBA00023235"/>
    </source>
</evidence>
<dbReference type="NCBIfam" id="TIGR00035">
    <property type="entry name" value="asp_race"/>
    <property type="match status" value="1"/>
</dbReference>
<dbReference type="InterPro" id="IPR001920">
    <property type="entry name" value="Asp/Glu_race"/>
</dbReference>
<dbReference type="EMBL" id="FPLD01000102">
    <property type="protein sequence ID" value="SGZ10997.1"/>
    <property type="molecule type" value="Genomic_DNA"/>
</dbReference>
<evidence type="ECO:0008006" key="5">
    <source>
        <dbReference type="Google" id="ProtNLM"/>
    </source>
</evidence>
<dbReference type="PANTHER" id="PTHR21198:SF7">
    <property type="entry name" value="ASPARTATE-GLUTAMATE RACEMASE FAMILY"/>
    <property type="match status" value="1"/>
</dbReference>
<keyword evidence="2" id="KW-0413">Isomerase</keyword>
<evidence type="ECO:0000256" key="1">
    <source>
        <dbReference type="ARBA" id="ARBA00007847"/>
    </source>
</evidence>
<dbReference type="SUPFAM" id="SSF53681">
    <property type="entry name" value="Aspartate/glutamate racemase"/>
    <property type="match status" value="2"/>
</dbReference>
<dbReference type="InterPro" id="IPR004380">
    <property type="entry name" value="Asp_race"/>
</dbReference>
<dbReference type="AlphaFoldDB" id="A0A1L0BW64"/>